<evidence type="ECO:0000256" key="1">
    <source>
        <dbReference type="ARBA" id="ARBA00023242"/>
    </source>
</evidence>
<organism evidence="2 3">
    <name type="scientific">Colletotrichum karsti</name>
    <dbReference type="NCBI Taxonomy" id="1095194"/>
    <lineage>
        <taxon>Eukaryota</taxon>
        <taxon>Fungi</taxon>
        <taxon>Dikarya</taxon>
        <taxon>Ascomycota</taxon>
        <taxon>Pezizomycotina</taxon>
        <taxon>Sordariomycetes</taxon>
        <taxon>Hypocreomycetidae</taxon>
        <taxon>Glomerellales</taxon>
        <taxon>Glomerellaceae</taxon>
        <taxon>Colletotrichum</taxon>
        <taxon>Colletotrichum boninense species complex</taxon>
    </lineage>
</organism>
<sequence>MNLPSTPSNMTLFTESPQVTPNPTWIWTVDDLELQHHFMTSDELCPGDPILWRVKVPKLAFGNHCVLHLLLAVSALHMARNKPDEASRYKAIADGHYGVGLRQVMDILPNLNRENCGALYIATTLVCSYSFASGPSPGHLLIISDGTEVAWVELLRGVKMVVETMGFEAIFAGALAPMPTEQPPKELPPSEMTERVVLWEPALQRIADLVAVSNDPDTGIYEKMLTDLTSCFQQTCGTAKEPRHAIDGKMEIIIGCVYRTEDEFVQCLKDKKPFALLILAHLVVLIKKLEWLWYMTGWASHILHGVALILGPDFSEYLRWPREEIERLNEERIHKKQSDSSNN</sequence>
<dbReference type="Pfam" id="PF11951">
    <property type="entry name" value="Fungal_trans_2"/>
    <property type="match status" value="1"/>
</dbReference>
<dbReference type="OrthoDB" id="416217at2759"/>
<dbReference type="InterPro" id="IPR052400">
    <property type="entry name" value="Zn2-C6_fungal_TF"/>
</dbReference>
<dbReference type="GeneID" id="62163747"/>
<reference evidence="2" key="1">
    <citation type="submission" date="2020-03" db="EMBL/GenBank/DDBJ databases">
        <authorList>
            <person name="He L."/>
        </authorList>
    </citation>
    <scope>NUCLEOTIDE SEQUENCE</scope>
    <source>
        <strain evidence="2">CkLH20</strain>
    </source>
</reference>
<protein>
    <recommendedName>
        <fullName evidence="4">C6 zinc finger protein</fullName>
    </recommendedName>
</protein>
<reference evidence="2" key="2">
    <citation type="submission" date="2020-11" db="EMBL/GenBank/DDBJ databases">
        <title>Whole genome sequencing of Colletotrichum sp.</title>
        <authorList>
            <person name="Li H."/>
        </authorList>
    </citation>
    <scope>NUCLEOTIDE SEQUENCE</scope>
    <source>
        <strain evidence="2">CkLH20</strain>
    </source>
</reference>
<dbReference type="RefSeq" id="XP_038743856.1">
    <property type="nucleotide sequence ID" value="XM_038890673.1"/>
</dbReference>
<keyword evidence="3" id="KW-1185">Reference proteome</keyword>
<dbReference type="GO" id="GO:0000981">
    <property type="term" value="F:DNA-binding transcription factor activity, RNA polymerase II-specific"/>
    <property type="evidence" value="ECO:0007669"/>
    <property type="project" value="TreeGrafter"/>
</dbReference>
<comment type="caution">
    <text evidence="2">The sequence shown here is derived from an EMBL/GenBank/DDBJ whole genome shotgun (WGS) entry which is preliminary data.</text>
</comment>
<keyword evidence="1" id="KW-0539">Nucleus</keyword>
<name>A0A9P6LJ29_9PEZI</name>
<dbReference type="InterPro" id="IPR021858">
    <property type="entry name" value="Fun_TF"/>
</dbReference>
<accession>A0A9P6LJ29</accession>
<dbReference type="EMBL" id="JAATWM020000026">
    <property type="protein sequence ID" value="KAF9874395.1"/>
    <property type="molecule type" value="Genomic_DNA"/>
</dbReference>
<dbReference type="Proteomes" id="UP000781932">
    <property type="component" value="Unassembled WGS sequence"/>
</dbReference>
<dbReference type="PANTHER" id="PTHR47657">
    <property type="entry name" value="STEROL REGULATORY ELEMENT-BINDING PROTEIN ECM22"/>
    <property type="match status" value="1"/>
</dbReference>
<dbReference type="PANTHER" id="PTHR47657:SF13">
    <property type="entry name" value="ZN(2)-C6 FUNGAL-TYPE DOMAIN-CONTAINING PROTEIN-RELATED"/>
    <property type="match status" value="1"/>
</dbReference>
<evidence type="ECO:0008006" key="4">
    <source>
        <dbReference type="Google" id="ProtNLM"/>
    </source>
</evidence>
<evidence type="ECO:0000313" key="2">
    <source>
        <dbReference type="EMBL" id="KAF9874395.1"/>
    </source>
</evidence>
<evidence type="ECO:0000313" key="3">
    <source>
        <dbReference type="Proteomes" id="UP000781932"/>
    </source>
</evidence>
<gene>
    <name evidence="2" type="ORF">CkaCkLH20_07958</name>
</gene>
<proteinExistence type="predicted"/>
<dbReference type="AlphaFoldDB" id="A0A9P6LJ29"/>